<feature type="non-terminal residue" evidence="1">
    <location>
        <position position="1"/>
    </location>
</feature>
<reference evidence="1 2" key="2">
    <citation type="journal article" date="2013" name="Genome Biol. Evol.">
        <title>Genome sequencing of Giardia lamblia genotypes A2 and B isolates (DH and GS) and comparative analysis with the genomes of genotypes A1 and E (WB and Pig).</title>
        <authorList>
            <person name="Adam R.D."/>
            <person name="Dahlstrom E.W."/>
            <person name="Martens C.A."/>
            <person name="Bruno D.P."/>
            <person name="Barbian K.D."/>
            <person name="Ricklefs S.M."/>
            <person name="Hernandez M.M."/>
            <person name="Narla N.P."/>
            <person name="Patel R.B."/>
            <person name="Porcella S.F."/>
            <person name="Nash T.E."/>
        </authorList>
    </citation>
    <scope>NUCLEOTIDE SEQUENCE [LARGE SCALE GENOMIC DNA]</scope>
    <source>
        <strain evidence="1 2">DH</strain>
    </source>
</reference>
<name>V6TDY6_GIAIN</name>
<organism evidence="1 2">
    <name type="scientific">Giardia intestinalis</name>
    <name type="common">Giardia lamblia</name>
    <dbReference type="NCBI Taxonomy" id="5741"/>
    <lineage>
        <taxon>Eukaryota</taxon>
        <taxon>Metamonada</taxon>
        <taxon>Diplomonadida</taxon>
        <taxon>Hexamitidae</taxon>
        <taxon>Giardiinae</taxon>
        <taxon>Giardia</taxon>
    </lineage>
</organism>
<evidence type="ECO:0000313" key="2">
    <source>
        <dbReference type="Proteomes" id="UP000018320"/>
    </source>
</evidence>
<accession>V6TDY6</accession>
<proteinExistence type="predicted"/>
<reference evidence="2" key="1">
    <citation type="submission" date="2012-02" db="EMBL/GenBank/DDBJ databases">
        <title>Genome sequencing of Giardia lamblia Genotypes A2 and B isolates (DH and GS) and comparative analysis with the genomes of Genotypes A1 and E (WB and Pig).</title>
        <authorList>
            <person name="Adam R."/>
            <person name="Dahlstrom E."/>
            <person name="Martens C."/>
            <person name="Bruno D."/>
            <person name="Barbian K."/>
            <person name="Porcella S.F."/>
            <person name="Nash T."/>
        </authorList>
    </citation>
    <scope>NUCLEOTIDE SEQUENCE</scope>
    <source>
        <strain evidence="2">DH</strain>
    </source>
</reference>
<protein>
    <submittedName>
        <fullName evidence="1">Molecular chaperone, DnaJ family protein</fullName>
    </submittedName>
</protein>
<dbReference type="EMBL" id="AHGT01000037">
    <property type="protein sequence ID" value="ESU36884.1"/>
    <property type="molecule type" value="Genomic_DNA"/>
</dbReference>
<sequence length="100" mass="10747">VVPFTSWAQCNEPDQEKDSDNRYVCVNGCGSDSTGKCVPTSNCPSQNTGCSSYDVDSECLSYSNSANSVQPNKRLCTPGCRTGGVLCAFLHVRARVQSQE</sequence>
<comment type="caution">
    <text evidence="1">The sequence shown here is derived from an EMBL/GenBank/DDBJ whole genome shotgun (WGS) entry which is preliminary data.</text>
</comment>
<dbReference type="VEuPathDB" id="GiardiaDB:DHA2_152428"/>
<dbReference type="AlphaFoldDB" id="V6TDY6"/>
<dbReference type="Proteomes" id="UP000018320">
    <property type="component" value="Unassembled WGS sequence"/>
</dbReference>
<evidence type="ECO:0000313" key="1">
    <source>
        <dbReference type="EMBL" id="ESU36884.1"/>
    </source>
</evidence>
<gene>
    <name evidence="1" type="ORF">DHA2_152428</name>
</gene>